<evidence type="ECO:0000256" key="3">
    <source>
        <dbReference type="ARBA" id="ARBA00022989"/>
    </source>
</evidence>
<accession>A0AA38GJB2</accession>
<dbReference type="AlphaFoldDB" id="A0AA38GJB2"/>
<evidence type="ECO:0000256" key="6">
    <source>
        <dbReference type="SAM" id="MobiDB-lite"/>
    </source>
</evidence>
<dbReference type="Proteomes" id="UP000824469">
    <property type="component" value="Unassembled WGS sequence"/>
</dbReference>
<comment type="caution">
    <text evidence="9">The sequence shown here is derived from an EMBL/GenBank/DDBJ whole genome shotgun (WGS) entry which is preliminary data.</text>
</comment>
<protein>
    <recommendedName>
        <fullName evidence="8">GTD-binding domain-containing protein</fullName>
    </recommendedName>
</protein>
<reference evidence="9 10" key="1">
    <citation type="journal article" date="2021" name="Nat. Plants">
        <title>The Taxus genome provides insights into paclitaxel biosynthesis.</title>
        <authorList>
            <person name="Xiong X."/>
            <person name="Gou J."/>
            <person name="Liao Q."/>
            <person name="Li Y."/>
            <person name="Zhou Q."/>
            <person name="Bi G."/>
            <person name="Li C."/>
            <person name="Du R."/>
            <person name="Wang X."/>
            <person name="Sun T."/>
            <person name="Guo L."/>
            <person name="Liang H."/>
            <person name="Lu P."/>
            <person name="Wu Y."/>
            <person name="Zhang Z."/>
            <person name="Ro D.K."/>
            <person name="Shang Y."/>
            <person name="Huang S."/>
            <person name="Yan J."/>
        </authorList>
    </citation>
    <scope>NUCLEOTIDE SEQUENCE [LARGE SCALE GENOMIC DNA]</scope>
    <source>
        <strain evidence="9">Ta-2019</strain>
    </source>
</reference>
<keyword evidence="5" id="KW-0175">Coiled coil</keyword>
<comment type="subcellular location">
    <subcellularLocation>
        <location evidence="1">Membrane</location>
        <topology evidence="1">Single-pass membrane protein</topology>
    </subcellularLocation>
</comment>
<dbReference type="GO" id="GO:0016020">
    <property type="term" value="C:membrane"/>
    <property type="evidence" value="ECO:0007669"/>
    <property type="project" value="UniProtKB-SubCell"/>
</dbReference>
<evidence type="ECO:0000313" key="10">
    <source>
        <dbReference type="Proteomes" id="UP000824469"/>
    </source>
</evidence>
<dbReference type="OMA" id="QGMCEDC"/>
<name>A0AA38GJB2_TAXCH</name>
<evidence type="ECO:0000256" key="1">
    <source>
        <dbReference type="ARBA" id="ARBA00004167"/>
    </source>
</evidence>
<feature type="region of interest" description="Disordered" evidence="6">
    <location>
        <begin position="791"/>
        <end position="856"/>
    </location>
</feature>
<keyword evidence="3 7" id="KW-1133">Transmembrane helix</keyword>
<gene>
    <name evidence="9" type="ORF">KI387_017582</name>
</gene>
<feature type="coiled-coil region" evidence="5">
    <location>
        <begin position="1069"/>
        <end position="1096"/>
    </location>
</feature>
<feature type="compositionally biased region" description="Basic and acidic residues" evidence="6">
    <location>
        <begin position="808"/>
        <end position="818"/>
    </location>
</feature>
<feature type="region of interest" description="Disordered" evidence="6">
    <location>
        <begin position="299"/>
        <end position="327"/>
    </location>
</feature>
<dbReference type="Pfam" id="PF04576">
    <property type="entry name" value="Zein-binding"/>
    <property type="match status" value="1"/>
</dbReference>
<keyword evidence="10" id="KW-1185">Reference proteome</keyword>
<dbReference type="PROSITE" id="PS51775">
    <property type="entry name" value="GTD_BINDING"/>
    <property type="match status" value="1"/>
</dbReference>
<proteinExistence type="predicted"/>
<organism evidence="9 10">
    <name type="scientific">Taxus chinensis</name>
    <name type="common">Chinese yew</name>
    <name type="synonym">Taxus wallichiana var. chinensis</name>
    <dbReference type="NCBI Taxonomy" id="29808"/>
    <lineage>
        <taxon>Eukaryota</taxon>
        <taxon>Viridiplantae</taxon>
        <taxon>Streptophyta</taxon>
        <taxon>Embryophyta</taxon>
        <taxon>Tracheophyta</taxon>
        <taxon>Spermatophyta</taxon>
        <taxon>Pinopsida</taxon>
        <taxon>Pinidae</taxon>
        <taxon>Conifers II</taxon>
        <taxon>Cupressales</taxon>
        <taxon>Taxaceae</taxon>
        <taxon>Taxus</taxon>
    </lineage>
</organism>
<dbReference type="InterPro" id="IPR007656">
    <property type="entry name" value="GTD-bd"/>
</dbReference>
<evidence type="ECO:0000256" key="2">
    <source>
        <dbReference type="ARBA" id="ARBA00022692"/>
    </source>
</evidence>
<dbReference type="EMBL" id="JAHRHJ020000003">
    <property type="protein sequence ID" value="KAH9322943.1"/>
    <property type="molecule type" value="Genomic_DNA"/>
</dbReference>
<dbReference type="PANTHER" id="PTHR31448:SF3">
    <property type="entry name" value="MYOSIN-BINDING PROTEIN 2"/>
    <property type="match status" value="1"/>
</dbReference>
<keyword evidence="2 7" id="KW-0812">Transmembrane</keyword>
<evidence type="ECO:0000256" key="4">
    <source>
        <dbReference type="ARBA" id="ARBA00023136"/>
    </source>
</evidence>
<evidence type="ECO:0000256" key="5">
    <source>
        <dbReference type="SAM" id="Coils"/>
    </source>
</evidence>
<dbReference type="PANTHER" id="PTHR31448">
    <property type="entry name" value="MYOSIN-BINDING PROTEIN 2"/>
    <property type="match status" value="1"/>
</dbReference>
<keyword evidence="4 7" id="KW-0472">Membrane</keyword>
<dbReference type="GO" id="GO:0080115">
    <property type="term" value="F:myosin XI tail binding"/>
    <property type="evidence" value="ECO:0007669"/>
    <property type="project" value="UniProtKB-ARBA"/>
</dbReference>
<feature type="domain" description="GTD-binding" evidence="8">
    <location>
        <begin position="683"/>
        <end position="781"/>
    </location>
</feature>
<feature type="non-terminal residue" evidence="9">
    <location>
        <position position="1"/>
    </location>
</feature>
<sequence length="1146" mass="128725">MASKQIALVMQKKFGRIGTVLIYAVLEWVLILMLIIDALLSYFTRKFAEYFGLHPPCIWCNRLDHVLGNQEPGFYMKLVCDQHAREISSLGYCHVHKHLSDVQGMCEDCLLSFAKENNKPGLCTYKGKLDVDLEGIAHGGIQLGFHRDENNGGIQVANYTGENEHGIRGYEENKHEIHVNYQMVGENAEDSGTSDCITSGVCSCCKAPLKRSRFFLERLIGIPNGQVRDGVDSSPAKAVLEFAEGFDGEETLMRSVGYPESILQECSSCKPEEGAVESETNNLSWNPLGHIAYTELKDTSEDSASELASSETLAEDEKGFGGHGLQGLDSQLEEISDSLMQGLVHDMISDVTVSESTVEAHKYERLEDFSERSVEEVEPQTLPDSDTVKAESESGFVVTYVPPANISKSLFGFAALGLDEQVTDSVNHQVVEKVHAVIELPHKTVEVIPSSEEILIVIDEPINKEISMDGSPSEGGVALGYGLGELEWSNISNYEHPSSASSIEFKELPAETVRAESVVYPKDVLEANEVCFGTEILKPVSSIEVKGTSDQTESVEGAVSKGVREDFEKESWNRSENIEGNERKDELKGMGVNPFREEEAKKPQEEVKLSPGRFYAKELNRFDSLTGYGMVAGMNTAEEYRPPETPRFIEGLQMLHKRVSIDRNDSGFDSLDGSILSEFEGESTVDRLKRHLELDRKSLHSLYSELEAERNASAIAANQAMAMITRLQEEKAAMQMEALQYQRMMEEQAEYDQEALQLLNEVLVKREKEIKDLEKEVELYRKRFCLEAAKRRKTKRRKTSTENNGTHLETKRNGHDTDQPLIDQYGTLKSSSVSSLSEDTDENSHSAHEVEEDIDLHQNNQNTELTMSASGVYEEQQLEDSLDESMVDLEEERLSILERLKSLEERLHTLADDGESEIGTRPKEVSNIGMVHPEKYAEPQDYSEAISEENRPSCLATGEDSSIEEKTNANDKCLHVQGVSGMCNDLKETHWDKESQKMVNIGKADPSTDIKTYTSRRAGVIKAKRLLPLFEATSFEEEIEESYNPEASYSAGQSNDWRSFSMIDRDNNRLAVEEEVHHLNERLQALEADREFMRHSIKSLRKGDEGMKLLQEIAQHLRELRRVDMRASNVNDPFMQQNAIFVSSQE</sequence>
<dbReference type="InterPro" id="IPR039306">
    <property type="entry name" value="MYOB"/>
</dbReference>
<evidence type="ECO:0000256" key="7">
    <source>
        <dbReference type="SAM" id="Phobius"/>
    </source>
</evidence>
<evidence type="ECO:0000259" key="8">
    <source>
        <dbReference type="PROSITE" id="PS51775"/>
    </source>
</evidence>
<feature type="transmembrane region" description="Helical" evidence="7">
    <location>
        <begin position="20"/>
        <end position="43"/>
    </location>
</feature>
<evidence type="ECO:0000313" key="9">
    <source>
        <dbReference type="EMBL" id="KAH9322943.1"/>
    </source>
</evidence>
<feature type="coiled-coil region" evidence="5">
    <location>
        <begin position="689"/>
        <end position="783"/>
    </location>
</feature>